<evidence type="ECO:0000313" key="1">
    <source>
        <dbReference type="EMBL" id="KAK9816304.1"/>
    </source>
</evidence>
<protein>
    <submittedName>
        <fullName evidence="1">Uncharacterized protein</fullName>
    </submittedName>
</protein>
<organism evidence="1 2">
    <name type="scientific">Apatococcus lobatus</name>
    <dbReference type="NCBI Taxonomy" id="904363"/>
    <lineage>
        <taxon>Eukaryota</taxon>
        <taxon>Viridiplantae</taxon>
        <taxon>Chlorophyta</taxon>
        <taxon>core chlorophytes</taxon>
        <taxon>Trebouxiophyceae</taxon>
        <taxon>Chlorellales</taxon>
        <taxon>Chlorellaceae</taxon>
        <taxon>Apatococcus</taxon>
    </lineage>
</organism>
<proteinExistence type="predicted"/>
<name>A0AAW1Q7J4_9CHLO</name>
<gene>
    <name evidence="1" type="ORF">WJX74_004483</name>
</gene>
<comment type="caution">
    <text evidence="1">The sequence shown here is derived from an EMBL/GenBank/DDBJ whole genome shotgun (WGS) entry which is preliminary data.</text>
</comment>
<keyword evidence="2" id="KW-1185">Reference proteome</keyword>
<reference evidence="1 2" key="1">
    <citation type="journal article" date="2024" name="Nat. Commun.">
        <title>Phylogenomics reveals the evolutionary origins of lichenization in chlorophyte algae.</title>
        <authorList>
            <person name="Puginier C."/>
            <person name="Libourel C."/>
            <person name="Otte J."/>
            <person name="Skaloud P."/>
            <person name="Haon M."/>
            <person name="Grisel S."/>
            <person name="Petersen M."/>
            <person name="Berrin J.G."/>
            <person name="Delaux P.M."/>
            <person name="Dal Grande F."/>
            <person name="Keller J."/>
        </authorList>
    </citation>
    <scope>NUCLEOTIDE SEQUENCE [LARGE SCALE GENOMIC DNA]</scope>
    <source>
        <strain evidence="1 2">SAG 2145</strain>
    </source>
</reference>
<evidence type="ECO:0000313" key="2">
    <source>
        <dbReference type="Proteomes" id="UP001438707"/>
    </source>
</evidence>
<dbReference type="EMBL" id="JALJOS010000080">
    <property type="protein sequence ID" value="KAK9816304.1"/>
    <property type="molecule type" value="Genomic_DNA"/>
</dbReference>
<dbReference type="Proteomes" id="UP001438707">
    <property type="component" value="Unassembled WGS sequence"/>
</dbReference>
<dbReference type="SUPFAM" id="SSF82171">
    <property type="entry name" value="DPP6 N-terminal domain-like"/>
    <property type="match status" value="1"/>
</dbReference>
<accession>A0AAW1Q7J4</accession>
<dbReference type="AlphaFoldDB" id="A0AAW1Q7J4"/>
<sequence>MGFPYAPLHKRASRSVLDNIMNITLDTSIPEAGNALRNFCLPLLSVYELGLLRQTTRNLALLVDDAASAWASAAADLLPASLRVAEKATSAHWQAALRNEWERQLPIRSASIHKVNLVAPPYAATGPLCRGAWVTGPKCPPLISIWMIDAHSYNKPGPALLLSIHDSIVHQEYRSLFPSGSLIYFVNGNVLSINVDGPQLRRVAYNLSTRWLSSSHAFGPRCAQAALNGLLHQPSCRIVISKNNSTLTILDASTFAESSHFDVAPTAPSGCPSWTVQDLSWSHDGSAIAIVLQGIRPMSYGEAEQHAVHVYEAASGDLLMKLEDLFLRTSTVWSSTCSSLAVFSRTKHLITGDMSASGAVDLYVLNAVTKDVMLLPCTVPDVPGARWYSAMWLPCGELLAVAWRFDTGPKGGAILDPASPRPVFIWTQQDTGARFRTSADISTFIPKRSYAWRRESARCAALKVTYVRSLEQGALLCLSRNKGAWHGHVQKVPSLTKVHIAPDAAFMVGEHLSQPYLSWWDMRFETKTGQLLSCSMRPEPVPRLQTALLEWAPFLFWPAVFACVGAIGQTTTAAQFEDSHELTSQASAELGNGPSSEKNANDILLVDGKRGLLLKRLTLKQLLSSAASSDHVQLRDCDPHCLEWSPDGKHLGVYCKTCVIVVSFVMASEPGTTSL</sequence>